<evidence type="ECO:0000256" key="6">
    <source>
        <dbReference type="ARBA" id="ARBA00022670"/>
    </source>
</evidence>
<evidence type="ECO:0000256" key="3">
    <source>
        <dbReference type="ARBA" id="ARBA00007164"/>
    </source>
</evidence>
<feature type="active site" description="Proton acceptor" evidence="13">
    <location>
        <position position="38"/>
    </location>
</feature>
<reference evidence="17 18" key="1">
    <citation type="submission" date="2020-04" db="EMBL/GenBank/DDBJ databases">
        <authorList>
            <person name="Liu A."/>
        </authorList>
    </citation>
    <scope>NUCLEOTIDE SEQUENCE [LARGE SCALE GENOMIC DNA]</scope>
    <source>
        <strain evidence="17 18">RZ02</strain>
    </source>
</reference>
<comment type="catalytic activity">
    <reaction evidence="12">
        <text>Preferential cleavage: (Ac)2-L-Lys-D-Ala-|-D-Ala. Also transpeptidation of peptidyl-alanyl moieties that are N-acyl substituents of D-alanine.</text>
        <dbReference type="EC" id="3.4.16.4"/>
    </reaction>
</comment>
<dbReference type="PANTHER" id="PTHR21581">
    <property type="entry name" value="D-ALANYL-D-ALANINE CARBOXYPEPTIDASE"/>
    <property type="match status" value="1"/>
</dbReference>
<dbReference type="PRINTS" id="PR00725">
    <property type="entry name" value="DADACBPTASE1"/>
</dbReference>
<evidence type="ECO:0000256" key="14">
    <source>
        <dbReference type="PIRSR" id="PIRSR618044-2"/>
    </source>
</evidence>
<evidence type="ECO:0000256" key="12">
    <source>
        <dbReference type="ARBA" id="ARBA00034000"/>
    </source>
</evidence>
<dbReference type="AlphaFoldDB" id="A0A848QMP5"/>
<keyword evidence="6" id="KW-0645">Protease</keyword>
<dbReference type="PANTHER" id="PTHR21581:SF6">
    <property type="entry name" value="TRAFFICKING PROTEIN PARTICLE COMPLEX SUBUNIT 12"/>
    <property type="match status" value="1"/>
</dbReference>
<sequence length="358" mass="38506">MPDVSQTAPIALLVDVQSGQTLLSQNADRRFIPASITKVMSAYVAFELLAAGKLSLDQEFAMSNEAAESWYRTGSTMFLEPGEPVPVDLLLKGICAVSANDGSIVLAEGAAGSVEAWVAMMNATAQKLGMRSSHFATPNGWPDDGQTFTTARDLEKLAKAMITSHPEYYATYFGQEGLRHNGFAQANHDPISGIIDGADGIKTGYTNQAGHGFLGSAARDGSRLIMVLGGIDTEQRRATIAREFVEWGFAGFERRRMYSTGDQVATARVQNADQSSIPLISEQPINVVMPTDYTGDVTLNVIYEGPLKTPIAQGEKVAELEILVDGLPPARVPLTAGETINRAGTLQRIFNAFQSWIS</sequence>
<organism evidence="17 18">
    <name type="scientific">Pontixanthobacter rizhaonensis</name>
    <dbReference type="NCBI Taxonomy" id="2730337"/>
    <lineage>
        <taxon>Bacteria</taxon>
        <taxon>Pseudomonadati</taxon>
        <taxon>Pseudomonadota</taxon>
        <taxon>Alphaproteobacteria</taxon>
        <taxon>Sphingomonadales</taxon>
        <taxon>Erythrobacteraceae</taxon>
        <taxon>Pontixanthobacter</taxon>
    </lineage>
</organism>
<evidence type="ECO:0000256" key="5">
    <source>
        <dbReference type="ARBA" id="ARBA00022645"/>
    </source>
</evidence>
<dbReference type="InterPro" id="IPR012338">
    <property type="entry name" value="Beta-lactam/transpept-like"/>
</dbReference>
<dbReference type="Pfam" id="PF00768">
    <property type="entry name" value="Peptidase_S11"/>
    <property type="match status" value="1"/>
</dbReference>
<dbReference type="InterPro" id="IPR037167">
    <property type="entry name" value="Peptidase_S11_C_sf"/>
</dbReference>
<keyword evidence="11" id="KW-0961">Cell wall biogenesis/degradation</keyword>
<evidence type="ECO:0000256" key="15">
    <source>
        <dbReference type="RuleBase" id="RU004016"/>
    </source>
</evidence>
<dbReference type="Pfam" id="PF07943">
    <property type="entry name" value="PBP5_C"/>
    <property type="match status" value="1"/>
</dbReference>
<dbReference type="InterPro" id="IPR001967">
    <property type="entry name" value="Peptidase_S11_N"/>
</dbReference>
<evidence type="ECO:0000256" key="13">
    <source>
        <dbReference type="PIRSR" id="PIRSR618044-1"/>
    </source>
</evidence>
<dbReference type="EC" id="3.4.16.4" evidence="4"/>
<dbReference type="SMART" id="SM00936">
    <property type="entry name" value="PBP5_C"/>
    <property type="match status" value="1"/>
</dbReference>
<dbReference type="GO" id="GO:0009252">
    <property type="term" value="P:peptidoglycan biosynthetic process"/>
    <property type="evidence" value="ECO:0007669"/>
    <property type="project" value="UniProtKB-UniPathway"/>
</dbReference>
<feature type="binding site" evidence="14">
    <location>
        <position position="202"/>
    </location>
    <ligand>
        <name>substrate</name>
    </ligand>
</feature>
<dbReference type="GO" id="GO:0009002">
    <property type="term" value="F:serine-type D-Ala-D-Ala carboxypeptidase activity"/>
    <property type="evidence" value="ECO:0007669"/>
    <property type="project" value="UniProtKB-EC"/>
</dbReference>
<evidence type="ECO:0000256" key="9">
    <source>
        <dbReference type="ARBA" id="ARBA00022960"/>
    </source>
</evidence>
<keyword evidence="18" id="KW-1185">Reference proteome</keyword>
<feature type="active site" description="Acyl-ester intermediate" evidence="13">
    <location>
        <position position="35"/>
    </location>
</feature>
<comment type="function">
    <text evidence="1">Removes C-terminal D-alanyl residues from sugar-peptide cell wall precursors.</text>
</comment>
<keyword evidence="9" id="KW-0133">Cell shape</keyword>
<evidence type="ECO:0000256" key="4">
    <source>
        <dbReference type="ARBA" id="ARBA00012448"/>
    </source>
</evidence>
<dbReference type="UniPathway" id="UPA00219"/>
<dbReference type="Gene3D" id="2.60.410.10">
    <property type="entry name" value="D-Ala-D-Ala carboxypeptidase, C-terminal domain"/>
    <property type="match status" value="1"/>
</dbReference>
<evidence type="ECO:0000313" key="18">
    <source>
        <dbReference type="Proteomes" id="UP000561181"/>
    </source>
</evidence>
<dbReference type="EMBL" id="JABCRE010000002">
    <property type="protein sequence ID" value="NMW31425.1"/>
    <property type="molecule type" value="Genomic_DNA"/>
</dbReference>
<keyword evidence="5 17" id="KW-0121">Carboxypeptidase</keyword>
<dbReference type="Gene3D" id="3.40.710.10">
    <property type="entry name" value="DD-peptidase/beta-lactamase superfamily"/>
    <property type="match status" value="1"/>
</dbReference>
<evidence type="ECO:0000256" key="11">
    <source>
        <dbReference type="ARBA" id="ARBA00023316"/>
    </source>
</evidence>
<dbReference type="InterPro" id="IPR015956">
    <property type="entry name" value="Peniciliin-bd_prot_C_sf"/>
</dbReference>
<dbReference type="Proteomes" id="UP000561181">
    <property type="component" value="Unassembled WGS sequence"/>
</dbReference>
<name>A0A848QMP5_9SPHN</name>
<comment type="pathway">
    <text evidence="2">Cell wall biogenesis; peptidoglycan biosynthesis.</text>
</comment>
<keyword evidence="7" id="KW-0732">Signal</keyword>
<keyword evidence="8" id="KW-0378">Hydrolase</keyword>
<dbReference type="InterPro" id="IPR012907">
    <property type="entry name" value="Peptidase_S11_C"/>
</dbReference>
<dbReference type="InterPro" id="IPR018044">
    <property type="entry name" value="Peptidase_S11"/>
</dbReference>
<evidence type="ECO:0000256" key="8">
    <source>
        <dbReference type="ARBA" id="ARBA00022801"/>
    </source>
</evidence>
<dbReference type="GO" id="GO:0008360">
    <property type="term" value="P:regulation of cell shape"/>
    <property type="evidence" value="ECO:0007669"/>
    <property type="project" value="UniProtKB-KW"/>
</dbReference>
<dbReference type="GO" id="GO:0071555">
    <property type="term" value="P:cell wall organization"/>
    <property type="evidence" value="ECO:0007669"/>
    <property type="project" value="UniProtKB-KW"/>
</dbReference>
<feature type="active site" evidence="13">
    <location>
        <position position="98"/>
    </location>
</feature>
<accession>A0A848QMP5</accession>
<dbReference type="GO" id="GO:0006508">
    <property type="term" value="P:proteolysis"/>
    <property type="evidence" value="ECO:0007669"/>
    <property type="project" value="UniProtKB-KW"/>
</dbReference>
<evidence type="ECO:0000256" key="10">
    <source>
        <dbReference type="ARBA" id="ARBA00022984"/>
    </source>
</evidence>
<gene>
    <name evidence="17" type="ORF">HKD42_05080</name>
</gene>
<evidence type="ECO:0000256" key="1">
    <source>
        <dbReference type="ARBA" id="ARBA00003217"/>
    </source>
</evidence>
<evidence type="ECO:0000313" key="17">
    <source>
        <dbReference type="EMBL" id="NMW31425.1"/>
    </source>
</evidence>
<evidence type="ECO:0000256" key="2">
    <source>
        <dbReference type="ARBA" id="ARBA00004752"/>
    </source>
</evidence>
<evidence type="ECO:0000256" key="7">
    <source>
        <dbReference type="ARBA" id="ARBA00022729"/>
    </source>
</evidence>
<feature type="domain" description="Peptidase S11 D-Ala-D-Ala carboxypeptidase A C-terminal" evidence="16">
    <location>
        <begin position="252"/>
        <end position="342"/>
    </location>
</feature>
<keyword evidence="10" id="KW-0573">Peptidoglycan synthesis</keyword>
<comment type="similarity">
    <text evidence="3 15">Belongs to the peptidase S11 family.</text>
</comment>
<protein>
    <recommendedName>
        <fullName evidence="4">serine-type D-Ala-D-Ala carboxypeptidase</fullName>
        <ecNumber evidence="4">3.4.16.4</ecNumber>
    </recommendedName>
</protein>
<evidence type="ECO:0000259" key="16">
    <source>
        <dbReference type="SMART" id="SM00936"/>
    </source>
</evidence>
<comment type="caution">
    <text evidence="17">The sequence shown here is derived from an EMBL/GenBank/DDBJ whole genome shotgun (WGS) entry which is preliminary data.</text>
</comment>
<proteinExistence type="inferred from homology"/>
<dbReference type="SUPFAM" id="SSF56601">
    <property type="entry name" value="beta-lactamase/transpeptidase-like"/>
    <property type="match status" value="1"/>
</dbReference>
<dbReference type="SUPFAM" id="SSF69189">
    <property type="entry name" value="Penicillin-binding protein associated domain"/>
    <property type="match status" value="1"/>
</dbReference>